<keyword evidence="2" id="KW-0067">ATP-binding</keyword>
<dbReference type="InterPro" id="IPR050625">
    <property type="entry name" value="ParA/MinD_ATPase"/>
</dbReference>
<dbReference type="Pfam" id="PF13614">
    <property type="entry name" value="AAA_31"/>
    <property type="match status" value="1"/>
</dbReference>
<dbReference type="GO" id="GO:0016887">
    <property type="term" value="F:ATP hydrolysis activity"/>
    <property type="evidence" value="ECO:0007669"/>
    <property type="project" value="TreeGrafter"/>
</dbReference>
<dbReference type="PANTHER" id="PTHR43384:SF6">
    <property type="entry name" value="SEPTUM SITE-DETERMINING PROTEIN MIND HOMOLOG, CHLOROPLASTIC"/>
    <property type="match status" value="1"/>
</dbReference>
<dbReference type="Gene3D" id="3.40.50.300">
    <property type="entry name" value="P-loop containing nucleotide triphosphate hydrolases"/>
    <property type="match status" value="1"/>
</dbReference>
<dbReference type="InterPro" id="IPR011006">
    <property type="entry name" value="CheY-like_superfamily"/>
</dbReference>
<dbReference type="EMBL" id="QFYQ01000001">
    <property type="protein sequence ID" value="RAK55931.1"/>
    <property type="molecule type" value="Genomic_DNA"/>
</dbReference>
<dbReference type="InterPro" id="IPR025669">
    <property type="entry name" value="AAA_dom"/>
</dbReference>
<reference evidence="5" key="1">
    <citation type="submission" date="2018-05" db="EMBL/GenBank/DDBJ databases">
        <authorList>
            <person name="Li X."/>
        </authorList>
    </citation>
    <scope>NUCLEOTIDE SEQUENCE [LARGE SCALE GENOMIC DNA]</scope>
    <source>
        <strain evidence="5">LX32</strain>
    </source>
</reference>
<accession>A0A328ANP6</accession>
<dbReference type="GO" id="GO:0009898">
    <property type="term" value="C:cytoplasmic side of plasma membrane"/>
    <property type="evidence" value="ECO:0007669"/>
    <property type="project" value="TreeGrafter"/>
</dbReference>
<dbReference type="GO" id="GO:0005829">
    <property type="term" value="C:cytosol"/>
    <property type="evidence" value="ECO:0007669"/>
    <property type="project" value="TreeGrafter"/>
</dbReference>
<dbReference type="GO" id="GO:0005524">
    <property type="term" value="F:ATP binding"/>
    <property type="evidence" value="ECO:0007669"/>
    <property type="project" value="UniProtKB-KW"/>
</dbReference>
<name>A0A328ANP6_9CAUL</name>
<gene>
    <name evidence="4" type="ORF">DJ017_16155</name>
</gene>
<dbReference type="PANTHER" id="PTHR43384">
    <property type="entry name" value="SEPTUM SITE-DETERMINING PROTEIN MIND HOMOLOG, CHLOROPLASTIC-RELATED"/>
    <property type="match status" value="1"/>
</dbReference>
<evidence type="ECO:0000256" key="2">
    <source>
        <dbReference type="ARBA" id="ARBA00022840"/>
    </source>
</evidence>
<dbReference type="OrthoDB" id="9783172at2"/>
<keyword evidence="5" id="KW-1185">Reference proteome</keyword>
<dbReference type="GO" id="GO:0051782">
    <property type="term" value="P:negative regulation of cell division"/>
    <property type="evidence" value="ECO:0007669"/>
    <property type="project" value="TreeGrafter"/>
</dbReference>
<evidence type="ECO:0000256" key="1">
    <source>
        <dbReference type="ARBA" id="ARBA00022741"/>
    </source>
</evidence>
<organism evidence="4 5">
    <name type="scientific">Phenylobacterium soli</name>
    <dbReference type="NCBI Taxonomy" id="2170551"/>
    <lineage>
        <taxon>Bacteria</taxon>
        <taxon>Pseudomonadati</taxon>
        <taxon>Pseudomonadota</taxon>
        <taxon>Alphaproteobacteria</taxon>
        <taxon>Caulobacterales</taxon>
        <taxon>Caulobacteraceae</taxon>
        <taxon>Phenylobacterium</taxon>
    </lineage>
</organism>
<dbReference type="Gene3D" id="3.40.50.2300">
    <property type="match status" value="1"/>
</dbReference>
<sequence length="395" mass="42112">MADQLQYGSAEAHTPRVVAYIRDDDSAGVVRQALSDLGAADTVIKTGGVATALTDATEHTSGRLLIVDVSGEDDPGARIRELANMIEPSMAILAVGETNDIRLYRNIREAGAVEYFFKPLVTALVARTCQAVLSGEAEAPQSRTGRTVFVVGVRGGVGATTVAVRTALRLSENPPRPVLAVDLDLQSGDAALQLDATPNHALTEALSQADRVDDLFLERGLIHATKRLDLMAALEPLDAQTGYDESALIALLDKVSRRYRYVVVDVPAAQAASLSRTLHMPSTLLLVSDARLVSAREVARWREWLGGNTAERTILHVLNMNGAPGSLPLAEFTRAADQAPDVVIPWAKDVASGALLGVKAKPEIPTLDRGLEPVLAMLSGDVGNHKKSLFERVLG</sequence>
<protein>
    <submittedName>
        <fullName evidence="4">Response regulator receiver protein</fullName>
    </submittedName>
</protein>
<dbReference type="SUPFAM" id="SSF52172">
    <property type="entry name" value="CheY-like"/>
    <property type="match status" value="1"/>
</dbReference>
<evidence type="ECO:0000259" key="3">
    <source>
        <dbReference type="Pfam" id="PF13614"/>
    </source>
</evidence>
<dbReference type="RefSeq" id="WP_111529679.1">
    <property type="nucleotide sequence ID" value="NZ_JBHRSG010000003.1"/>
</dbReference>
<evidence type="ECO:0000313" key="4">
    <source>
        <dbReference type="EMBL" id="RAK55931.1"/>
    </source>
</evidence>
<dbReference type="SUPFAM" id="SSF52540">
    <property type="entry name" value="P-loop containing nucleoside triphosphate hydrolases"/>
    <property type="match status" value="1"/>
</dbReference>
<proteinExistence type="predicted"/>
<dbReference type="InterPro" id="IPR027417">
    <property type="entry name" value="P-loop_NTPase"/>
</dbReference>
<dbReference type="AlphaFoldDB" id="A0A328ANP6"/>
<keyword evidence="1" id="KW-0547">Nucleotide-binding</keyword>
<comment type="caution">
    <text evidence="4">The sequence shown here is derived from an EMBL/GenBank/DDBJ whole genome shotgun (WGS) entry which is preliminary data.</text>
</comment>
<dbReference type="Proteomes" id="UP000249254">
    <property type="component" value="Unassembled WGS sequence"/>
</dbReference>
<feature type="domain" description="AAA" evidence="3">
    <location>
        <begin position="146"/>
        <end position="291"/>
    </location>
</feature>
<evidence type="ECO:0000313" key="5">
    <source>
        <dbReference type="Proteomes" id="UP000249254"/>
    </source>
</evidence>